<feature type="domain" description="CshA" evidence="4">
    <location>
        <begin position="753"/>
        <end position="854"/>
    </location>
</feature>
<feature type="domain" description="CshA" evidence="4">
    <location>
        <begin position="548"/>
        <end position="650"/>
    </location>
</feature>
<dbReference type="InterPro" id="IPR040683">
    <property type="entry name" value="CshA_NR2"/>
</dbReference>
<feature type="domain" description="CshA" evidence="4">
    <location>
        <begin position="4655"/>
        <end position="4761"/>
    </location>
</feature>
<evidence type="ECO:0000313" key="7">
    <source>
        <dbReference type="Proteomes" id="UP001501599"/>
    </source>
</evidence>
<dbReference type="InterPro" id="IPR045474">
    <property type="entry name" value="GEVED"/>
</dbReference>
<dbReference type="NCBIfam" id="TIGR01167">
    <property type="entry name" value="LPXTG_anchor"/>
    <property type="match status" value="1"/>
</dbReference>
<feature type="domain" description="CshA" evidence="4">
    <location>
        <begin position="1933"/>
        <end position="2037"/>
    </location>
</feature>
<feature type="domain" description="CshA" evidence="4">
    <location>
        <begin position="4436"/>
        <end position="4541"/>
    </location>
</feature>
<feature type="domain" description="Surface adhesin CshA non-repetitive" evidence="3">
    <location>
        <begin position="52"/>
        <end position="248"/>
    </location>
</feature>
<feature type="compositionally biased region" description="Polar residues" evidence="1">
    <location>
        <begin position="1067"/>
        <end position="1087"/>
    </location>
</feature>
<feature type="domain" description="CshA" evidence="4">
    <location>
        <begin position="1383"/>
        <end position="1491"/>
    </location>
</feature>
<evidence type="ECO:0000256" key="1">
    <source>
        <dbReference type="SAM" id="MobiDB-lite"/>
    </source>
</evidence>
<dbReference type="Pfam" id="PF18651">
    <property type="entry name" value="CshA_NR2"/>
    <property type="match status" value="1"/>
</dbReference>
<feature type="domain" description="CshA" evidence="4">
    <location>
        <begin position="966"/>
        <end position="1057"/>
    </location>
</feature>
<feature type="domain" description="CshA" evidence="4">
    <location>
        <begin position="1604"/>
        <end position="1710"/>
    </location>
</feature>
<feature type="domain" description="CshA" evidence="4">
    <location>
        <begin position="3022"/>
        <end position="3128"/>
    </location>
</feature>
<name>A0ABP5MLK3_9MICO</name>
<feature type="domain" description="CshA" evidence="4">
    <location>
        <begin position="4982"/>
        <end position="5087"/>
    </location>
</feature>
<feature type="domain" description="CshA" evidence="4">
    <location>
        <begin position="858"/>
        <end position="959"/>
    </location>
</feature>
<feature type="domain" description="CshA" evidence="4">
    <location>
        <begin position="2586"/>
        <end position="2691"/>
    </location>
</feature>
<feature type="domain" description="CshA" evidence="4">
    <location>
        <begin position="3457"/>
        <end position="3563"/>
    </location>
</feature>
<feature type="domain" description="CshA" evidence="4">
    <location>
        <begin position="5091"/>
        <end position="5192"/>
    </location>
</feature>
<feature type="domain" description="CshA" evidence="4">
    <location>
        <begin position="4544"/>
        <end position="4652"/>
    </location>
</feature>
<feature type="domain" description="CshA" evidence="4">
    <location>
        <begin position="5667"/>
        <end position="5729"/>
    </location>
</feature>
<feature type="domain" description="CshA" evidence="4">
    <location>
        <begin position="5422"/>
        <end position="5527"/>
    </location>
</feature>
<feature type="domain" description="CshA" evidence="4">
    <location>
        <begin position="3131"/>
        <end position="3235"/>
    </location>
</feature>
<evidence type="ECO:0000259" key="4">
    <source>
        <dbReference type="Pfam" id="PF19076"/>
    </source>
</evidence>
<feature type="domain" description="CshA" evidence="4">
    <location>
        <begin position="2366"/>
        <end position="2474"/>
    </location>
</feature>
<feature type="region of interest" description="Disordered" evidence="1">
    <location>
        <begin position="314"/>
        <end position="337"/>
    </location>
</feature>
<organism evidence="6 7">
    <name type="scientific">Agrococcus versicolor</name>
    <dbReference type="NCBI Taxonomy" id="501482"/>
    <lineage>
        <taxon>Bacteria</taxon>
        <taxon>Bacillati</taxon>
        <taxon>Actinomycetota</taxon>
        <taxon>Actinomycetes</taxon>
        <taxon>Micrococcales</taxon>
        <taxon>Microbacteriaceae</taxon>
        <taxon>Agrococcus</taxon>
    </lineage>
</organism>
<feature type="domain" description="CshA" evidence="4">
    <location>
        <begin position="3999"/>
        <end position="4107"/>
    </location>
</feature>
<feature type="domain" description="CshA" evidence="4">
    <location>
        <begin position="1493"/>
        <end position="1601"/>
    </location>
</feature>
<feature type="compositionally biased region" description="Low complexity" evidence="1">
    <location>
        <begin position="5774"/>
        <end position="5786"/>
    </location>
</feature>
<feature type="domain" description="CshA" evidence="4">
    <location>
        <begin position="2913"/>
        <end position="3020"/>
    </location>
</feature>
<dbReference type="RefSeq" id="WP_344344253.1">
    <property type="nucleotide sequence ID" value="NZ_BAAAQT010000008.1"/>
</dbReference>
<comment type="caution">
    <text evidence="6">The sequence shown here is derived from an EMBL/GenBank/DDBJ whole genome shotgun (WGS) entry which is preliminary data.</text>
</comment>
<feature type="domain" description="CshA" evidence="4">
    <location>
        <begin position="2805"/>
        <end position="2910"/>
    </location>
</feature>
<sequence length="5819" mass="577734">MLARRQRPSKLRHGLLVGLVAVLVGVLAAPLVAPPTEAEAAYATGGPGQYADSILWMDWGTISNTSTTTRTTTATVQGQQLAVTCSLSSLTRLRGNAGGNWLTPYTPGGYSGDYLDDLYGGAGAIGLYTQDATTVRFDVSCSATLGGAAFPLDGLVMADAESTNSNEYIRATIPAGATWRILETGRGAACTAQSVLATRTTGNQLTLASTGECGSGSNVAVAYMDGATSATGVEVYGGGRQGIALGVMAGFDHSDAPAGLGTAAHALSNTFSGGTIGTSTTPTRVNDTGFAVAQQTQSTPRLGGLVDAELAPLSSPTALGDDQDGLDDEDAQASGTQLTLTPRQSLPGTFSCTAATAGGLVAGWIDFDRSGTFDADERASGSCGTGGTVALAWTVTDDVASSTSATPTVMRLRIGTTAAMVANPTGVALRGEVEDHALVVTAPQPVASNDARTTPFETATTVPVLENDTTGGLPFRPGSVELRSGSTWVTTLDTEQGRYVVNATTGAVTFTPAAGFVGTTTPVTYRVSDEAGRATTATIAVSVTAPPAPAANDDVTTGTQGSTQTAAVLGNDVRGVASVPLQPSTVRIVDGTSLVTTLVVAGQGTYTVNATTGAIAFAPLADFVGQASGVRYQVADSRGVTATARYTPTVTQVAVDDASTGAQGVAQTIAVLANDGAQGVTLDAATLRIVDPTTGASATTYVVQGQGTYAVRGSTIVFTPVAGFTGAATQLDYRVATTAGATVQATISVVVTPVVPVANADATSGPQGVAQTVDPFANDSSGNAGIALDRGSLTLLNAQGQPVTTVAVAGGTYAVSGSSLVFTPTAAFVGTAPSATYRIANANGTTATSTYAATTTRVTPTAANDVSQGAQGALQRIDPLANDVAGDAAVPLSRATLTLLSGSTAVVELTIANQGTWRVVDGQLTFQPLPGFTGVATSVPYRVADANGTTTTATWTATVQTGVSPDASTGPQGLPQTIAVLANDGADVVPASLRLVDPATGQLVAQLVVAGQGTYRVDAGRILFTPLPAFRGAATPVTYDVEDQQGNHRRTTLAVTVTAVNPAPQPDTTTGPQGVAQSTQPLANDQPGNPGVPLVPGTLTLLDGQGAPVTSLAVAGGTYALSGTTITFTPDRAFVGTPATATYRVADANGTTATSTYAPTFARVTPVAANDAATGIQGLAVSVAPLANDAPGNAAVPLAPGTLTLLSSTGQATDQVTIAGQGVYAIDRSTPTAPRVVFTPALTFVGTATAVQYRVADANGTTTIATVTPTLTAVTPVATADVGSARQGAAVTIAPLANDAAGDARRPLQPTTLALLGANGSAVDELVVAGQGTYRVDRTTPTSPLVRFTPLPTFTGAANPATYRVQDANGTVATATITPTITPVTPRAEDDVASARQGAPASVAVLGNDAPGDAGVPLDPASLRLLDAAGQPTTSVTVAGQGTWSIDRSEPTQPRIVLTPLPTFTGAATPVGYRIADANGTTDDAIVTATIAPVTPTAADDAAATRQGGAVAILPTANDAAGDAAVPLVDGTLALLSASGAPVAQRTVANEGTYAVTIRDDGRALVVFTPVPGFVGPATAVPYRVSDANGTTATARILVTVAAVTPVAQPDVATARQGASVRVDVVANDVAGDVAVPLARPTLALVDAGGAAVDLLVVPGQGVYRVDRSTPASPVLVFTPVLTFSGTATPATYRVADANGTVTTSTLTPTLTPVVPTAAADEGSARQGAPVSVDVLANDAAGDAAVPLVPGSVTLLDAEGATVDELVIAGQGTYAVDRGDADAPRIVFTPVPTFVGVATPATYRVADANGTRATATVTPTIGGVTPTAADDVASARQGAPASVAVLANDAAGDADVPLDPASVTLLDAAGQPAASVAVDGGTYTLDTSVAAAPRVVFTPDATFVGTPDAVRYRVADANGTTATATVTPTIVGVTPVAVDDVASARQGARASVDPLANDLVGDADVPLDPTSLTLLDADGAPVAAVEVEGGTYAVDASGATPRIVFTPQPSFSGEAPAARYRVADENGTTTTALVVATIGAVTPIARPDAGSARQGAAATIDALANDAPGDADVPLDGTSLALVGADGQPTDSVVVAGQGTWTVDRADEDAPVLVFTPAPAFAGIATAVPYRVLDANGTQATSTATATIGAVLPLATDDAGTARQGATVTIDALANDAPGDAEVPLDPATLVLLDGDAEVLTLEVAGQGTWTVEDGEDGPRLVFASLPAFVGTAAVDYRVRDANGTPADATARATLEAVTPIAAPDAGDGRQGAPVTIDALANDEPGDADVPLALDTLALVDADGAAVDALTVDGEGTWSVDRAGETPVLVFTPIPSFSGLTTAVPYRVLDANGTAATSTAVAAIAPVTPLAANDVASGRQGASASVAVLANDARGDAAVALDPATLTLLGTDGQPAATVVIDGQGTYAIDRATPTAPRVVFTPIPSFTGTATGVTYRVADANGTTTTATVTPTIDAVTPTAEDDTASARQGATVTIDALANDQAGDAEVPLDASTLALLDGQGAATDELVVAEGTWRVDRSIATAPVLVLTPRSTFVGTTVPVGYRVLDANGTPATAIVTAVLGGVTPVATADEASARQGAPVSVAPLANDRAGDPDVPLVPGTLVLLDAAGAPATQVVVDGGRYEIDASDAAAPRIVFTPAPSLTGPATPVAYRVADANGTAVSSTFTPTLTAVTPVAVRDRESERQGLAVVIDALANDLPGHPDVPLVPSSLTLLDGAGQSVDRLEVAERGTWTVDRTIVDAPVLVFTPLPSFAGRATGVDYAVLDANGTRATNRAVAMLEAVTPVAAPDQAAARQGAPAFVAPLANDVAGHPDVPLDATTLTLLDAAGAPAATVAVAGGSYALTSVAGVPTIVFTPEATFVGTAAPVTYRVADGNGTTTSSTFTPTIAGVEPVAAADGGAARQGASVTVSPLANDVAGLADVPLDGATFTLLDADGQPVGDELAVAGVGTWSVDRTDLAAPRVTFAPERTFTGDATIRYGVRDGNGTLATATITATIAPVLPDADPDFATARQGAPAEVAPLANDDAGHPDVPLDAESLVLLDDDAPVDEVVVSGQGTYAIDRSQAAPRIVFTPLPTFVGVATAVTYRVADANGTVTSATFTPTIAGVTPTARPDAGSARQGAVVAMPVLANDAAGDAAVPLVPGSLVLLGADDAVVDRVVVDGGTYAIDASGATPVVTFTPDASFVGTAVAVRYRVADANGTTATALATPTLVAVTPTAAADAATARQGARVVVEPLANDAAGDVDVPLDATTLTLLDGELAVDAVRIPGQGTYAIERDGDGAPRIVFTPEPTFVGPADAVRYRVADANGTTATSTVAATLTAVTPVANADAASGRQGSTVSVAPLANDVQGHPDVPLVPATLTLVDAAGVAVDVLVVADGSYAIDRTIEDAPRIVFTPSASLVGPATPAGYRIADANGTAATSTFTPTLVGVTPVASPDSGSARQGASVSLAVLANDVAGDPAVALDPATLRLVGADDALVEELVVAEGTWTIDRSIAATPRIVFTPVPTFAGPVPVVAYDVADANGTRATSTVTVTIDAVTPVAVDDVASARQGAEASVAVLANDRVGDPQVPLAPETLTLLDAAGAPAATVTIPGQGTYRVDASTPSAPRVVFAPIASFAAEATPVTYRVADANGTTTTATVTPTIGAVTPVANPDAAQARQGATVTIDAVADDRAGIVDVPLAPETLTLLDGVVAVDELVIDGQGTWRVDRRVEDAPVLVFSPLPTFVGASTVAYRVADANGTSASSTATATLVAVTPVAADDVASARQGATASVAVLTNDAAGDPDVPLERDTLTLVDAAGAPVETIAVEGQGTWSIDRANLVAPRVAFAPVPTYVGTPDAVRYQVADANGTLATALVVATIAPVTPIAVADAGEARQGASVTLDVLDDDRAGDPQVPLAPDTLEIVGAEDDELVVASQGTWSVDRSGSGAPVLVFVPLPTFAGTSTVDYRVADANGTIATTTATAVITPVTPVAVADVARSRQGAPASVAPLANDTAGDAGVPLDPATLELLDADGVPQATLAIVGQGTYAIERAEGGDPVVVFTPEPAFAGTADAVRYRVADANGTIASSTVTAVVVAVTPVARDDVATGRQGARVDVAPLVNDAAGDADVPLVPSTLRLVGAAPDGTVTVAAGTYAIDVSNADAPRIVFTPAASFVGVATPVTYGVADANGTIATATFTPTLTAVTPVADPDAATGLQGGVVRIAVLANDDAGLAEVPLDPSTLTLLDATGAPVTELEIAGEGTWTVDLDAEGGPFLVLATVPTFTGDATTVAYRVRDANGTAATAVVDVTIDAVTPIATDDAGAARQGAPVTIDVVADDLPGHPDVPIVAASLTLLDAAGVAVDVLLVGGQGTWSVDRTDVDAPVLVFAPLPTFSGQSSVAYRIADANGTTDAATASATIGAVTPIAQPDAGTARQGATVTIDATANDDAGDAAVPLDRDSLVLLDAAGAPTDELVVDGEGTWTVVHAAGVAPVLAFEPLPSFAARSSVTYRVLDANGTPATSTAAATLAPVVPNAIDDAVAARQGAPASVVPLANDVVGHPDVPLDAATLTLLDAAGEPTDRVTIPGQGTYAIDATTEGGPRIVFTPEAAFAGVADAVTYRVADANGTTDEATVTATITGVEPVAVADAAAIRQGATATVAPLGNDLAGLGDVPLDATTLVLLDGDEPVADELVVPGVGTWSIDRSTPTAPTVTFAPVATFTGTAAIGYVVRDANGTRASATIAITVTPVSPVAADDLGGTEQGVPTSIDVLANDVPGHPDVPLAAATLTLLDGDEPVDRLFVDGEGTWRIDRTVPASPTIVLEPAAGFRGETTPVAYRVLDANGTPTTAQLVVDVAPVVPDAVDDVATARQGAPISVAPLANDVAGSVAVPLVPATLVLLDAAGRAVDVVMVAGQGSYAIDARIPDAPRIVFTPVAGFSGPADGVDYRVSDANGTTAEARFTPTATPVAPIATADSGSARQGAPASVAVLSNDGAGHPDVPLVPSTLTLVDAAGAAVAEIVVEQGTWSVDRSDALAPRVVFTPIPAFAGTPDPVAYRVADANGTTVSSTVTVAITPVTPIARDDEGTARQGATVAVAPLANDVPGAPGVALVPGSLTLLDAAGERVEELDVPGVGRWTIDRAGTTPRIVFASDPTFVGTAVVEYAVADVNGTWATAAIVIANVTPVTPVATGDEGSALQGSPVRIAPLVNDAPGDPAVPLAPATLALLDAAGASVDTLVVDREGTWTIDRSDLRAPVLVFTPLPSFTGEATPVTYVVADANGTRASATVAATVDAVTPIATPDSGAARQGAAVRVDVLANDAAGDPTVPLDEASLTLLDASGAAVASLVVDGEGTWSIDRSGEDGPVVVFTPLPSFDGVAARVDYRIADVNGTTATSTVGATIGAIAPIANGDLGTGRQGAPVTVDVLANDVAGDPDVPLDAASLQLVDGTGAVVASIVVEGAGTWTVDRTDPAAPVLVFTPLAGYASTTPPVAYVVADANGTTATSTARATLTAVVPRAIDDTTTGAERTTQSVDPLANDLAGDDEVPLVPSTLTLLDAAGEPATIVVVGGEGTYALVDGRIVFTPAAGFVGTAVGVAYRVADANGTLASGRYAPEVTEGATEIVADIVVVAPAGTPVTVDPATVAPGLVGASVRILDPLGAQVTRLVVAGEGVWTVDTATGRITFTPEAGFVGDPTPVEWTGVDAEGTSVAGEIRIAYEAGPVDPSVPPVDPSVPPVDPSVPPVDPSVPPTSPSAPPAVGGDDGTTPGVDLPRTGAQLATWLLLAALLAIAAGLLMGRRRRG</sequence>
<feature type="domain" description="CshA" evidence="4">
    <location>
        <begin position="5531"/>
        <end position="5633"/>
    </location>
</feature>
<gene>
    <name evidence="6" type="ORF">GCM10009846_25530</name>
</gene>
<feature type="domain" description="CshA" evidence="4">
    <location>
        <begin position="651"/>
        <end position="751"/>
    </location>
</feature>
<feature type="transmembrane region" description="Helical" evidence="2">
    <location>
        <begin position="5795"/>
        <end position="5814"/>
    </location>
</feature>
<feature type="compositionally biased region" description="Pro residues" evidence="1">
    <location>
        <begin position="5742"/>
        <end position="5773"/>
    </location>
</feature>
<feature type="region of interest" description="Disordered" evidence="1">
    <location>
        <begin position="5739"/>
        <end position="5786"/>
    </location>
</feature>
<evidence type="ECO:0000259" key="5">
    <source>
        <dbReference type="Pfam" id="PF20009"/>
    </source>
</evidence>
<dbReference type="InterPro" id="IPR026395">
    <property type="entry name" value="CshA_fibril"/>
</dbReference>
<evidence type="ECO:0000313" key="6">
    <source>
        <dbReference type="EMBL" id="GAA2175476.1"/>
    </source>
</evidence>
<protein>
    <recommendedName>
        <fullName evidence="8">Tandem-95 repeat protein</fullName>
    </recommendedName>
</protein>
<evidence type="ECO:0008006" key="8">
    <source>
        <dbReference type="Google" id="ProtNLM"/>
    </source>
</evidence>
<evidence type="ECO:0000256" key="2">
    <source>
        <dbReference type="SAM" id="Phobius"/>
    </source>
</evidence>
<keyword evidence="7" id="KW-1185">Reference proteome</keyword>
<feature type="domain" description="CshA" evidence="4">
    <location>
        <begin position="473"/>
        <end position="542"/>
    </location>
</feature>
<accession>A0ABP5MLK3</accession>
<feature type="domain" description="CshA" evidence="4">
    <location>
        <begin position="5311"/>
        <end position="5417"/>
    </location>
</feature>
<feature type="domain" description="CshA" evidence="4">
    <location>
        <begin position="2041"/>
        <end position="2148"/>
    </location>
</feature>
<feature type="domain" description="CshA" evidence="4">
    <location>
        <begin position="4763"/>
        <end position="4869"/>
    </location>
</feature>
<feature type="domain" description="CshA" evidence="4">
    <location>
        <begin position="1713"/>
        <end position="1821"/>
    </location>
</feature>
<feature type="domain" description="CshA" evidence="4">
    <location>
        <begin position="1274"/>
        <end position="1381"/>
    </location>
</feature>
<feature type="domain" description="CshA" evidence="4">
    <location>
        <begin position="4110"/>
        <end position="4213"/>
    </location>
</feature>
<feature type="domain" description="CshA" evidence="4">
    <location>
        <begin position="1060"/>
        <end position="1160"/>
    </location>
</feature>
<feature type="domain" description="CshA" evidence="4">
    <location>
        <begin position="5200"/>
        <end position="5308"/>
    </location>
</feature>
<dbReference type="Pfam" id="PF20009">
    <property type="entry name" value="GEVED"/>
    <property type="match status" value="1"/>
</dbReference>
<feature type="domain" description="CshA" evidence="4">
    <location>
        <begin position="2695"/>
        <end position="2796"/>
    </location>
</feature>
<dbReference type="Proteomes" id="UP001501599">
    <property type="component" value="Unassembled WGS sequence"/>
</dbReference>
<feature type="domain" description="CshA" evidence="4">
    <location>
        <begin position="4217"/>
        <end position="4323"/>
    </location>
</feature>
<dbReference type="Pfam" id="PF19076">
    <property type="entry name" value="CshA_repeat"/>
    <property type="match status" value="49"/>
</dbReference>
<proteinExistence type="predicted"/>
<feature type="domain" description="CshA" evidence="4">
    <location>
        <begin position="4872"/>
        <end position="4979"/>
    </location>
</feature>
<feature type="domain" description="CshA" evidence="4">
    <location>
        <begin position="1824"/>
        <end position="1930"/>
    </location>
</feature>
<feature type="domain" description="CshA" evidence="4">
    <location>
        <begin position="3566"/>
        <end position="3673"/>
    </location>
</feature>
<feature type="domain" description="CshA" evidence="4">
    <location>
        <begin position="3784"/>
        <end position="3890"/>
    </location>
</feature>
<feature type="domain" description="CshA" evidence="4">
    <location>
        <begin position="3676"/>
        <end position="3780"/>
    </location>
</feature>
<evidence type="ECO:0000259" key="3">
    <source>
        <dbReference type="Pfam" id="PF18651"/>
    </source>
</evidence>
<feature type="domain" description="GEVED" evidence="5">
    <location>
        <begin position="361"/>
        <end position="438"/>
    </location>
</feature>
<dbReference type="NCBIfam" id="TIGR04225">
    <property type="entry name" value="CshA_fibril_rpt"/>
    <property type="match status" value="34"/>
</dbReference>
<feature type="domain" description="CshA" evidence="4">
    <location>
        <begin position="2151"/>
        <end position="2254"/>
    </location>
</feature>
<keyword evidence="2" id="KW-1133">Transmembrane helix</keyword>
<feature type="domain" description="CshA" evidence="4">
    <location>
        <begin position="2477"/>
        <end position="2581"/>
    </location>
</feature>
<feature type="domain" description="CshA" evidence="4">
    <location>
        <begin position="3348"/>
        <end position="3453"/>
    </location>
</feature>
<dbReference type="EMBL" id="BAAAQT010000008">
    <property type="protein sequence ID" value="GAA2175476.1"/>
    <property type="molecule type" value="Genomic_DNA"/>
</dbReference>
<reference evidence="7" key="1">
    <citation type="journal article" date="2019" name="Int. J. Syst. Evol. Microbiol.">
        <title>The Global Catalogue of Microorganisms (GCM) 10K type strain sequencing project: providing services to taxonomists for standard genome sequencing and annotation.</title>
        <authorList>
            <consortium name="The Broad Institute Genomics Platform"/>
            <consortium name="The Broad Institute Genome Sequencing Center for Infectious Disease"/>
            <person name="Wu L."/>
            <person name="Ma J."/>
        </authorList>
    </citation>
    <scope>NUCLEOTIDE SEQUENCE [LARGE SCALE GENOMIC DNA]</scope>
    <source>
        <strain evidence="7">JCM 16026</strain>
    </source>
</reference>
<keyword evidence="2" id="KW-0812">Transmembrane</keyword>
<feature type="domain" description="CshA" evidence="4">
    <location>
        <begin position="3893"/>
        <end position="3995"/>
    </location>
</feature>
<feature type="domain" description="CshA" evidence="4">
    <location>
        <begin position="4327"/>
        <end position="4432"/>
    </location>
</feature>
<feature type="region of interest" description="Disordered" evidence="1">
    <location>
        <begin position="1062"/>
        <end position="1089"/>
    </location>
</feature>
<feature type="domain" description="CshA" evidence="4">
    <location>
        <begin position="3239"/>
        <end position="3344"/>
    </location>
</feature>
<keyword evidence="2" id="KW-0472">Membrane</keyword>
<feature type="compositionally biased region" description="Acidic residues" evidence="1">
    <location>
        <begin position="321"/>
        <end position="331"/>
    </location>
</feature>
<feature type="domain" description="CshA" evidence="4">
    <location>
        <begin position="2258"/>
        <end position="2359"/>
    </location>
</feature>
<feature type="domain" description="CshA" evidence="4">
    <location>
        <begin position="1164"/>
        <end position="1270"/>
    </location>
</feature>